<feature type="compositionally biased region" description="Low complexity" evidence="1">
    <location>
        <begin position="332"/>
        <end position="344"/>
    </location>
</feature>
<sequence length="691" mass="73802">MVRRYVPRGFMMIDSKLEDLLQPGKQPQQPPTRNLRASGQNKVKVPAEGVSDVSGGHNAAADGRITTTRRVAAAAVTAVPNPTPDTGVAPNPASSSSSVNTLGAGAPLLGALTVSDTATSGYTVVQPSTKVSVSPMPRTAVVSFSALPPLESFVLDTSDSIDAQSLYPSQTSPTPSSSATSAPSDANTRQMSVALVILLSVGGACLLLGFCIMAKMCTRPRRVRPTPSLPIIKDVDSDEDFYEGKESPIFGGQERLSAALGNNPGWNWVTYPHVKSTSRTQPPDRDHSCPSGQQPRELQQHHVQQQQAGHTLTDNPALPENRFNLATQPPASSNGQSVVISGSSSDTSIRPVMLQNMAAVAQTNKRLSRASLAMYATNAHGVPPSQTQQETSFTGDDHDVTKRSKSKADVRRRSQYGQDDRKHRNSATSFIGLAYDGDESPSPAPAEYSHVVLSDTPMQSSDFEGRARVKSGYFATGSYPRHSVLPSTSYSIATATRINVANRNSLINDKLSSHQHVASKRVRDTQALSYALGLTSPRTEYGPASPQPTLYPDDSMSVSDAARRQKKRNVGGGRPAEPVPDVPVIVPLDRAGGSTDGLMSMSFSASQMSLNLPKSQSEESISRIDLTPASTSTRNFGDRVPRVPSPPPLPSLAQMGLQRAAPEAYDSYRSPTYSLYGLYQSSDRKSCIGRS</sequence>
<dbReference type="EMBL" id="JAACJJ010000001">
    <property type="protein sequence ID" value="KAF5330426.1"/>
    <property type="molecule type" value="Genomic_DNA"/>
</dbReference>
<keyword evidence="2" id="KW-1133">Transmembrane helix</keyword>
<gene>
    <name evidence="3" type="ORF">D9619_005442</name>
</gene>
<keyword evidence="2" id="KW-0472">Membrane</keyword>
<keyword evidence="2" id="KW-0812">Transmembrane</keyword>
<feature type="transmembrane region" description="Helical" evidence="2">
    <location>
        <begin position="191"/>
        <end position="214"/>
    </location>
</feature>
<feature type="region of interest" description="Disordered" evidence="1">
    <location>
        <begin position="379"/>
        <end position="427"/>
    </location>
</feature>
<feature type="compositionally biased region" description="Low complexity" evidence="1">
    <location>
        <begin position="293"/>
        <end position="310"/>
    </location>
</feature>
<feature type="compositionally biased region" description="Polar residues" evidence="1">
    <location>
        <begin position="384"/>
        <end position="394"/>
    </location>
</feature>
<feature type="region of interest" description="Disordered" evidence="1">
    <location>
        <begin position="22"/>
        <end position="60"/>
    </location>
</feature>
<dbReference type="AlphaFoldDB" id="A0A8H5BWA8"/>
<name>A0A8H5BWA8_9AGAR</name>
<feature type="region of interest" description="Disordered" evidence="1">
    <location>
        <begin position="274"/>
        <end position="344"/>
    </location>
</feature>
<comment type="caution">
    <text evidence="3">The sequence shown here is derived from an EMBL/GenBank/DDBJ whole genome shotgun (WGS) entry which is preliminary data.</text>
</comment>
<evidence type="ECO:0008006" key="5">
    <source>
        <dbReference type="Google" id="ProtNLM"/>
    </source>
</evidence>
<feature type="region of interest" description="Disordered" evidence="1">
    <location>
        <begin position="534"/>
        <end position="585"/>
    </location>
</feature>
<evidence type="ECO:0000313" key="4">
    <source>
        <dbReference type="Proteomes" id="UP000567179"/>
    </source>
</evidence>
<feature type="compositionally biased region" description="Basic and acidic residues" evidence="1">
    <location>
        <begin position="395"/>
        <end position="422"/>
    </location>
</feature>
<protein>
    <recommendedName>
        <fullName evidence="5">Transmembrane protein</fullName>
    </recommendedName>
</protein>
<feature type="region of interest" description="Disordered" evidence="1">
    <location>
        <begin position="629"/>
        <end position="651"/>
    </location>
</feature>
<keyword evidence="4" id="KW-1185">Reference proteome</keyword>
<evidence type="ECO:0000256" key="2">
    <source>
        <dbReference type="SAM" id="Phobius"/>
    </source>
</evidence>
<dbReference type="Proteomes" id="UP000567179">
    <property type="component" value="Unassembled WGS sequence"/>
</dbReference>
<accession>A0A8H5BWA8</accession>
<feature type="compositionally biased region" description="Low complexity" evidence="1">
    <location>
        <begin position="168"/>
        <end position="184"/>
    </location>
</feature>
<feature type="region of interest" description="Disordered" evidence="1">
    <location>
        <begin position="164"/>
        <end position="185"/>
    </location>
</feature>
<organism evidence="3 4">
    <name type="scientific">Psilocybe cf. subviscida</name>
    <dbReference type="NCBI Taxonomy" id="2480587"/>
    <lineage>
        <taxon>Eukaryota</taxon>
        <taxon>Fungi</taxon>
        <taxon>Dikarya</taxon>
        <taxon>Basidiomycota</taxon>
        <taxon>Agaricomycotina</taxon>
        <taxon>Agaricomycetes</taxon>
        <taxon>Agaricomycetidae</taxon>
        <taxon>Agaricales</taxon>
        <taxon>Agaricineae</taxon>
        <taxon>Strophariaceae</taxon>
        <taxon>Psilocybe</taxon>
    </lineage>
</organism>
<reference evidence="3 4" key="1">
    <citation type="journal article" date="2020" name="ISME J.">
        <title>Uncovering the hidden diversity of litter-decomposition mechanisms in mushroom-forming fungi.</title>
        <authorList>
            <person name="Floudas D."/>
            <person name="Bentzer J."/>
            <person name="Ahren D."/>
            <person name="Johansson T."/>
            <person name="Persson P."/>
            <person name="Tunlid A."/>
        </authorList>
    </citation>
    <scope>NUCLEOTIDE SEQUENCE [LARGE SCALE GENOMIC DNA]</scope>
    <source>
        <strain evidence="3 4">CBS 101986</strain>
    </source>
</reference>
<feature type="region of interest" description="Disordered" evidence="1">
    <location>
        <begin position="79"/>
        <end position="99"/>
    </location>
</feature>
<dbReference type="OrthoDB" id="2983908at2759"/>
<evidence type="ECO:0000313" key="3">
    <source>
        <dbReference type="EMBL" id="KAF5330426.1"/>
    </source>
</evidence>
<proteinExistence type="predicted"/>
<evidence type="ECO:0000256" key="1">
    <source>
        <dbReference type="SAM" id="MobiDB-lite"/>
    </source>
</evidence>
<feature type="compositionally biased region" description="Low complexity" evidence="1">
    <location>
        <begin position="88"/>
        <end position="99"/>
    </location>
</feature>